<proteinExistence type="predicted"/>
<gene>
    <name evidence="1" type="ORF">MRATA1EN3_LOCUS9430</name>
</gene>
<dbReference type="EMBL" id="OX596102">
    <property type="protein sequence ID" value="CAI9698217.1"/>
    <property type="molecule type" value="Genomic_DNA"/>
</dbReference>
<evidence type="ECO:0000313" key="2">
    <source>
        <dbReference type="Proteomes" id="UP001162501"/>
    </source>
</evidence>
<organism evidence="1 2">
    <name type="scientific">Rangifer tarandus platyrhynchus</name>
    <name type="common">Svalbard reindeer</name>
    <dbReference type="NCBI Taxonomy" id="3082113"/>
    <lineage>
        <taxon>Eukaryota</taxon>
        <taxon>Metazoa</taxon>
        <taxon>Chordata</taxon>
        <taxon>Craniata</taxon>
        <taxon>Vertebrata</taxon>
        <taxon>Euteleostomi</taxon>
        <taxon>Mammalia</taxon>
        <taxon>Eutheria</taxon>
        <taxon>Laurasiatheria</taxon>
        <taxon>Artiodactyla</taxon>
        <taxon>Ruminantia</taxon>
        <taxon>Pecora</taxon>
        <taxon>Cervidae</taxon>
        <taxon>Odocoileinae</taxon>
        <taxon>Rangifer</taxon>
    </lineage>
</organism>
<reference evidence="1" key="1">
    <citation type="submission" date="2023-05" db="EMBL/GenBank/DDBJ databases">
        <authorList>
            <consortium name="ELIXIR-Norway"/>
        </authorList>
    </citation>
    <scope>NUCLEOTIDE SEQUENCE</scope>
</reference>
<name>A0ACB0ECM7_RANTA</name>
<protein>
    <submittedName>
        <fullName evidence="1">Uncharacterized protein</fullName>
    </submittedName>
</protein>
<dbReference type="Proteomes" id="UP001162501">
    <property type="component" value="Chromosome 18"/>
</dbReference>
<accession>A0ACB0ECM7</accession>
<evidence type="ECO:0000313" key="1">
    <source>
        <dbReference type="EMBL" id="CAI9698217.1"/>
    </source>
</evidence>
<sequence>MIQDRCELCAEKTCLASQSEALAVPLCQPWRTPPLPHRRDPSKQPQPPPVGEHVTPEQELSHIHDLIKA</sequence>